<dbReference type="GO" id="GO:0022857">
    <property type="term" value="F:transmembrane transporter activity"/>
    <property type="evidence" value="ECO:0007669"/>
    <property type="project" value="TreeGrafter"/>
</dbReference>
<comment type="subcellular location">
    <subcellularLocation>
        <location evidence="1">Membrane</location>
        <topology evidence="1">Multi-pass membrane protein</topology>
    </subcellularLocation>
</comment>
<dbReference type="Proteomes" id="UP000297245">
    <property type="component" value="Unassembled WGS sequence"/>
</dbReference>
<protein>
    <recommendedName>
        <fullName evidence="9">MFS general substrate transporter</fullName>
    </recommendedName>
</protein>
<reference evidence="7 8" key="1">
    <citation type="journal article" date="2019" name="Nat. Ecol. Evol.">
        <title>Megaphylogeny resolves global patterns of mushroom evolution.</title>
        <authorList>
            <person name="Varga T."/>
            <person name="Krizsan K."/>
            <person name="Foldi C."/>
            <person name="Dima B."/>
            <person name="Sanchez-Garcia M."/>
            <person name="Sanchez-Ramirez S."/>
            <person name="Szollosi G.J."/>
            <person name="Szarkandi J.G."/>
            <person name="Papp V."/>
            <person name="Albert L."/>
            <person name="Andreopoulos W."/>
            <person name="Angelini C."/>
            <person name="Antonin V."/>
            <person name="Barry K.W."/>
            <person name="Bougher N.L."/>
            <person name="Buchanan P."/>
            <person name="Buyck B."/>
            <person name="Bense V."/>
            <person name="Catcheside P."/>
            <person name="Chovatia M."/>
            <person name="Cooper J."/>
            <person name="Damon W."/>
            <person name="Desjardin D."/>
            <person name="Finy P."/>
            <person name="Geml J."/>
            <person name="Haridas S."/>
            <person name="Hughes K."/>
            <person name="Justo A."/>
            <person name="Karasinski D."/>
            <person name="Kautmanova I."/>
            <person name="Kiss B."/>
            <person name="Kocsube S."/>
            <person name="Kotiranta H."/>
            <person name="LaButti K.M."/>
            <person name="Lechner B.E."/>
            <person name="Liimatainen K."/>
            <person name="Lipzen A."/>
            <person name="Lukacs Z."/>
            <person name="Mihaltcheva S."/>
            <person name="Morgado L.N."/>
            <person name="Niskanen T."/>
            <person name="Noordeloos M.E."/>
            <person name="Ohm R.A."/>
            <person name="Ortiz-Santana B."/>
            <person name="Ovrebo C."/>
            <person name="Racz N."/>
            <person name="Riley R."/>
            <person name="Savchenko A."/>
            <person name="Shiryaev A."/>
            <person name="Soop K."/>
            <person name="Spirin V."/>
            <person name="Szebenyi C."/>
            <person name="Tomsovsky M."/>
            <person name="Tulloss R.E."/>
            <person name="Uehling J."/>
            <person name="Grigoriev I.V."/>
            <person name="Vagvolgyi C."/>
            <person name="Papp T."/>
            <person name="Martin F.M."/>
            <person name="Miettinen O."/>
            <person name="Hibbett D.S."/>
            <person name="Nagy L.G."/>
        </authorList>
    </citation>
    <scope>NUCLEOTIDE SEQUENCE [LARGE SCALE GENOMIC DNA]</scope>
    <source>
        <strain evidence="7 8">CBS 962.96</strain>
    </source>
</reference>
<evidence type="ECO:0000256" key="6">
    <source>
        <dbReference type="SAM" id="Phobius"/>
    </source>
</evidence>
<evidence type="ECO:0000256" key="1">
    <source>
        <dbReference type="ARBA" id="ARBA00004141"/>
    </source>
</evidence>
<dbReference type="SUPFAM" id="SSF103473">
    <property type="entry name" value="MFS general substrate transporter"/>
    <property type="match status" value="1"/>
</dbReference>
<organism evidence="7 8">
    <name type="scientific">Dendrothele bispora (strain CBS 962.96)</name>
    <dbReference type="NCBI Taxonomy" id="1314807"/>
    <lineage>
        <taxon>Eukaryota</taxon>
        <taxon>Fungi</taxon>
        <taxon>Dikarya</taxon>
        <taxon>Basidiomycota</taxon>
        <taxon>Agaricomycotina</taxon>
        <taxon>Agaricomycetes</taxon>
        <taxon>Agaricomycetidae</taxon>
        <taxon>Agaricales</taxon>
        <taxon>Agaricales incertae sedis</taxon>
        <taxon>Dendrothele</taxon>
    </lineage>
</organism>
<evidence type="ECO:0000256" key="4">
    <source>
        <dbReference type="ARBA" id="ARBA00022989"/>
    </source>
</evidence>
<feature type="transmembrane region" description="Helical" evidence="6">
    <location>
        <begin position="38"/>
        <end position="68"/>
    </location>
</feature>
<evidence type="ECO:0000313" key="8">
    <source>
        <dbReference type="Proteomes" id="UP000297245"/>
    </source>
</evidence>
<dbReference type="EMBL" id="ML180713">
    <property type="protein sequence ID" value="THU76777.1"/>
    <property type="molecule type" value="Genomic_DNA"/>
</dbReference>
<dbReference type="AlphaFoldDB" id="A0A4S8KMH4"/>
<accession>A0A4S8KMH4</accession>
<keyword evidence="8" id="KW-1185">Reference proteome</keyword>
<gene>
    <name evidence="7" type="ORF">K435DRAFT_878736</name>
</gene>
<feature type="transmembrane region" description="Helical" evidence="6">
    <location>
        <begin position="121"/>
        <end position="140"/>
    </location>
</feature>
<evidence type="ECO:0000313" key="7">
    <source>
        <dbReference type="EMBL" id="THU76777.1"/>
    </source>
</evidence>
<dbReference type="OrthoDB" id="3035788at2759"/>
<keyword evidence="3 6" id="KW-0812">Transmembrane</keyword>
<keyword evidence="2" id="KW-0813">Transport</keyword>
<evidence type="ECO:0000256" key="5">
    <source>
        <dbReference type="ARBA" id="ARBA00023136"/>
    </source>
</evidence>
<keyword evidence="5 6" id="KW-0472">Membrane</keyword>
<dbReference type="InterPro" id="IPR036259">
    <property type="entry name" value="MFS_trans_sf"/>
</dbReference>
<feature type="transmembrane region" description="Helical" evidence="6">
    <location>
        <begin position="7"/>
        <end position="26"/>
    </location>
</feature>
<keyword evidence="4 6" id="KW-1133">Transmembrane helix</keyword>
<proteinExistence type="predicted"/>
<dbReference type="PANTHER" id="PTHR43791:SF6">
    <property type="entry name" value="TRANSPORTER, PUTATIVE (AFU_ORTHOLOGUE AFUA_1G16690)-RELATED"/>
    <property type="match status" value="1"/>
</dbReference>
<sequence length="172" mass="19369">MLEYSETITLLLCAPPWVLNALVAFFGARHSYKTQKRAFHIVVPFVIGIVGLVIAIPTQALAVRYAWIPSCFRCPPSKRAISIAFINTFSQLGNVAGSYIWDKCFEPSATILLEIQFPVIYAPQICIATSGFAIIVVLFFRWHLTRLNRKIEEEQQSGNEKGIGRSAFRYVL</sequence>
<evidence type="ECO:0000256" key="2">
    <source>
        <dbReference type="ARBA" id="ARBA00022448"/>
    </source>
</evidence>
<name>A0A4S8KMH4_DENBC</name>
<evidence type="ECO:0000256" key="3">
    <source>
        <dbReference type="ARBA" id="ARBA00022692"/>
    </source>
</evidence>
<evidence type="ECO:0008006" key="9">
    <source>
        <dbReference type="Google" id="ProtNLM"/>
    </source>
</evidence>
<dbReference type="GO" id="GO:0016020">
    <property type="term" value="C:membrane"/>
    <property type="evidence" value="ECO:0007669"/>
    <property type="project" value="UniProtKB-SubCell"/>
</dbReference>
<dbReference type="PANTHER" id="PTHR43791">
    <property type="entry name" value="PERMEASE-RELATED"/>
    <property type="match status" value="1"/>
</dbReference>